<name>A0A2P8G971_9BACT</name>
<gene>
    <name evidence="2" type="ORF">CLV60_104466</name>
</gene>
<feature type="domain" description="Cupin type-2" evidence="1">
    <location>
        <begin position="73"/>
        <end position="138"/>
    </location>
</feature>
<keyword evidence="2" id="KW-0413">Isomerase</keyword>
<reference evidence="2 3" key="1">
    <citation type="submission" date="2018-03" db="EMBL/GenBank/DDBJ databases">
        <title>Genomic Encyclopedia of Archaeal and Bacterial Type Strains, Phase II (KMG-II): from individual species to whole genera.</title>
        <authorList>
            <person name="Goeker M."/>
        </authorList>
    </citation>
    <scope>NUCLEOTIDE SEQUENCE [LARGE SCALE GENOMIC DNA]</scope>
    <source>
        <strain evidence="2 3">DSM 29057</strain>
    </source>
</reference>
<dbReference type="EMBL" id="PYAS01000004">
    <property type="protein sequence ID" value="PSL30523.1"/>
    <property type="molecule type" value="Genomic_DNA"/>
</dbReference>
<proteinExistence type="predicted"/>
<evidence type="ECO:0000259" key="1">
    <source>
        <dbReference type="Pfam" id="PF07883"/>
    </source>
</evidence>
<dbReference type="InterPro" id="IPR053146">
    <property type="entry name" value="QDO-like"/>
</dbReference>
<accession>A0A2P8G971</accession>
<protein>
    <submittedName>
        <fullName evidence="2">Mannose-6-phosphate isomerase-like protein (Cupin superfamily)</fullName>
    </submittedName>
</protein>
<dbReference type="SUPFAM" id="SSF51182">
    <property type="entry name" value="RmlC-like cupins"/>
    <property type="match status" value="1"/>
</dbReference>
<dbReference type="Proteomes" id="UP000241964">
    <property type="component" value="Unassembled WGS sequence"/>
</dbReference>
<evidence type="ECO:0000313" key="3">
    <source>
        <dbReference type="Proteomes" id="UP000241964"/>
    </source>
</evidence>
<dbReference type="Gene3D" id="2.60.120.10">
    <property type="entry name" value="Jelly Rolls"/>
    <property type="match status" value="1"/>
</dbReference>
<dbReference type="InterPro" id="IPR014710">
    <property type="entry name" value="RmlC-like_jellyroll"/>
</dbReference>
<dbReference type="Pfam" id="PF07883">
    <property type="entry name" value="Cupin_2"/>
    <property type="match status" value="1"/>
</dbReference>
<dbReference type="AlphaFoldDB" id="A0A2P8G971"/>
<dbReference type="PANTHER" id="PTHR36440">
    <property type="entry name" value="PUTATIVE (AFU_ORTHOLOGUE AFUA_8G07350)-RELATED"/>
    <property type="match status" value="1"/>
</dbReference>
<dbReference type="InterPro" id="IPR013096">
    <property type="entry name" value="Cupin_2"/>
</dbReference>
<keyword evidence="3" id="KW-1185">Reference proteome</keyword>
<organism evidence="2 3">
    <name type="scientific">Dyadobacter jiangsuensis</name>
    <dbReference type="NCBI Taxonomy" id="1591085"/>
    <lineage>
        <taxon>Bacteria</taxon>
        <taxon>Pseudomonadati</taxon>
        <taxon>Bacteroidota</taxon>
        <taxon>Cytophagia</taxon>
        <taxon>Cytophagales</taxon>
        <taxon>Spirosomataceae</taxon>
        <taxon>Dyadobacter</taxon>
    </lineage>
</organism>
<dbReference type="GO" id="GO:0016853">
    <property type="term" value="F:isomerase activity"/>
    <property type="evidence" value="ECO:0007669"/>
    <property type="project" value="UniProtKB-KW"/>
</dbReference>
<evidence type="ECO:0000313" key="2">
    <source>
        <dbReference type="EMBL" id="PSL30523.1"/>
    </source>
</evidence>
<dbReference type="PANTHER" id="PTHR36440:SF1">
    <property type="entry name" value="PUTATIVE (AFU_ORTHOLOGUE AFUA_8G07350)-RELATED"/>
    <property type="match status" value="1"/>
</dbReference>
<comment type="caution">
    <text evidence="2">The sequence shown here is derived from an EMBL/GenBank/DDBJ whole genome shotgun (WGS) entry which is preliminary data.</text>
</comment>
<sequence length="193" mass="21375">MFSVDGTPTFVLFKIKTMTNAMKNETDFLADTLESKAVMFVPGEGEVLAMGGNSITLKVTSDISNDQLGVYEIKLAPATIGARLHYHRFMDETFVVRKGTLTVELADGPVHAREGAVVYVPRMTAHGFSNQSDEEVVINLIFNPGQQREGFFRGLKSILTEPVIDPAKYLKLYQKYDSFPVDVQNMLPVGPPQ</sequence>
<dbReference type="InterPro" id="IPR011051">
    <property type="entry name" value="RmlC_Cupin_sf"/>
</dbReference>